<feature type="compositionally biased region" description="Basic and acidic residues" evidence="2">
    <location>
        <begin position="141"/>
        <end position="169"/>
    </location>
</feature>
<evidence type="ECO:0000313" key="4">
    <source>
        <dbReference type="Proteomes" id="UP000696280"/>
    </source>
</evidence>
<dbReference type="EMBL" id="CAJVRL010000080">
    <property type="protein sequence ID" value="CAG8957596.1"/>
    <property type="molecule type" value="Genomic_DNA"/>
</dbReference>
<feature type="compositionally biased region" description="Basic and acidic residues" evidence="2">
    <location>
        <begin position="195"/>
        <end position="218"/>
    </location>
</feature>
<evidence type="ECO:0000256" key="1">
    <source>
        <dbReference type="SAM" id="Coils"/>
    </source>
</evidence>
<feature type="compositionally biased region" description="Basic residues" evidence="2">
    <location>
        <begin position="97"/>
        <end position="106"/>
    </location>
</feature>
<feature type="compositionally biased region" description="Basic and acidic residues" evidence="2">
    <location>
        <begin position="7"/>
        <end position="22"/>
    </location>
</feature>
<dbReference type="AlphaFoldDB" id="A0A9N9L0P9"/>
<dbReference type="Proteomes" id="UP000696280">
    <property type="component" value="Unassembled WGS sequence"/>
</dbReference>
<reference evidence="3" key="1">
    <citation type="submission" date="2021-07" db="EMBL/GenBank/DDBJ databases">
        <authorList>
            <person name="Durling M."/>
        </authorList>
    </citation>
    <scope>NUCLEOTIDE SEQUENCE</scope>
</reference>
<feature type="compositionally biased region" description="Acidic residues" evidence="2">
    <location>
        <begin position="23"/>
        <end position="41"/>
    </location>
</feature>
<feature type="compositionally biased region" description="Basic and acidic residues" evidence="2">
    <location>
        <begin position="44"/>
        <end position="66"/>
    </location>
</feature>
<organism evidence="3 4">
    <name type="scientific">Hymenoscyphus fraxineus</name>
    <dbReference type="NCBI Taxonomy" id="746836"/>
    <lineage>
        <taxon>Eukaryota</taxon>
        <taxon>Fungi</taxon>
        <taxon>Dikarya</taxon>
        <taxon>Ascomycota</taxon>
        <taxon>Pezizomycotina</taxon>
        <taxon>Leotiomycetes</taxon>
        <taxon>Helotiales</taxon>
        <taxon>Helotiaceae</taxon>
        <taxon>Hymenoscyphus</taxon>
    </lineage>
</organism>
<protein>
    <submittedName>
        <fullName evidence="3">Uncharacterized protein</fullName>
    </submittedName>
</protein>
<evidence type="ECO:0000256" key="2">
    <source>
        <dbReference type="SAM" id="MobiDB-lite"/>
    </source>
</evidence>
<proteinExistence type="predicted"/>
<comment type="caution">
    <text evidence="3">The sequence shown here is derived from an EMBL/GenBank/DDBJ whole genome shotgun (WGS) entry which is preliminary data.</text>
</comment>
<feature type="region of interest" description="Disordered" evidence="2">
    <location>
        <begin position="1"/>
        <end position="229"/>
    </location>
</feature>
<feature type="compositionally biased region" description="Polar residues" evidence="2">
    <location>
        <begin position="180"/>
        <end position="194"/>
    </location>
</feature>
<keyword evidence="4" id="KW-1185">Reference proteome</keyword>
<feature type="compositionally biased region" description="Polar residues" evidence="2">
    <location>
        <begin position="219"/>
        <end position="228"/>
    </location>
</feature>
<feature type="coiled-coil region" evidence="1">
    <location>
        <begin position="328"/>
        <end position="426"/>
    </location>
</feature>
<keyword evidence="1" id="KW-0175">Coiled coil</keyword>
<accession>A0A9N9L0P9</accession>
<gene>
    <name evidence="3" type="ORF">HYFRA_00010462</name>
</gene>
<sequence length="430" mass="49589">MPPRKASSGDESFKTKRSQEWEKDSDDGEEEEEGGEGEEGFGDLNRKGSEERKRVEEEANEKESGKKPRKRRIRPEQLETGGKTVPDTLETGEPKRTRTPGRRIANKKPADQDTTGTENEGQKKPKVGLGAAVREGVRKRKEAEEKARQDKRDEEARKDKEREKDREDSPEIQDSEQGSEHTQVSQHTQASEHTQASDHSQDSKDNMGRLDREKRDKQATQVKRTTAGMTVDELHAEYNRVVKEIHEKDLPAIQNTIQGFADLNKEIEDFGNREDYKAMMALARASLEKDGKYVPLAYEEYRGAMPVDVDADGNPRRTMLLKLKDDFEGNDEAAMKKMKKRIEDLKKELEKDRDNDRIQRDLQRMQKAELERAKKKVKRLEAEVRGIARTANDKWAAEIKAKNEEIAKLRERQKEMMEELQKYQEKERGG</sequence>
<name>A0A9N9L0P9_9HELO</name>
<evidence type="ECO:0000313" key="3">
    <source>
        <dbReference type="EMBL" id="CAG8957596.1"/>
    </source>
</evidence>